<evidence type="ECO:0000313" key="2">
    <source>
        <dbReference type="EMBL" id="MBR7826911.1"/>
    </source>
</evidence>
<feature type="domain" description="AB hydrolase-1" evidence="1">
    <location>
        <begin position="32"/>
        <end position="281"/>
    </location>
</feature>
<dbReference type="PANTHER" id="PTHR43329">
    <property type="entry name" value="EPOXIDE HYDROLASE"/>
    <property type="match status" value="1"/>
</dbReference>
<organism evidence="2 3">
    <name type="scientific">Actinospica acidithermotolerans</name>
    <dbReference type="NCBI Taxonomy" id="2828514"/>
    <lineage>
        <taxon>Bacteria</taxon>
        <taxon>Bacillati</taxon>
        <taxon>Actinomycetota</taxon>
        <taxon>Actinomycetes</taxon>
        <taxon>Catenulisporales</taxon>
        <taxon>Actinospicaceae</taxon>
        <taxon>Actinospica</taxon>
    </lineage>
</organism>
<dbReference type="GO" id="GO:0016787">
    <property type="term" value="F:hydrolase activity"/>
    <property type="evidence" value="ECO:0007669"/>
    <property type="project" value="UniProtKB-KW"/>
</dbReference>
<name>A0A941E8A9_9ACTN</name>
<dbReference type="InterPro" id="IPR000073">
    <property type="entry name" value="AB_hydrolase_1"/>
</dbReference>
<dbReference type="InterPro" id="IPR029058">
    <property type="entry name" value="AB_hydrolase_fold"/>
</dbReference>
<proteinExistence type="predicted"/>
<sequence length="305" mass="34562">MAELTAYAESRRRVSSRGLRLAVFENAADGPCLLFVHGYPDTHDVWDAVRERLAGRFHTARYDVRGAGASDAPRGTRDYGLDQLADDLFAVADAVSPDRPVHVVAHDWGSIQAWHAATDPRAERRIASFTTISGPCLDHTAFWFRDRLRRPTPRHLAQYLTQATKSWYIYAFHIPFAAPLLWRYWLARHWGDLLRKAEGIEPSPGHPQATLEADAVRGINLYRANMIRRLAQPEFRFAKIPVLIISPLHDRFVSPALAEGLERWAPDLRRETLECGHWGALTRRAAEVAGMIERFVSEIEAEEPA</sequence>
<gene>
    <name evidence="2" type="ORF">KDK95_11405</name>
</gene>
<reference evidence="2" key="1">
    <citation type="submission" date="2021-04" db="EMBL/GenBank/DDBJ databases">
        <title>Genome based classification of Actinospica acidithermotolerans sp. nov., an actinobacterium isolated from an Indonesian hot spring.</title>
        <authorList>
            <person name="Kusuma A.B."/>
            <person name="Putra K.E."/>
            <person name="Nafisah S."/>
            <person name="Loh J."/>
            <person name="Nouioui I."/>
            <person name="Goodfellow M."/>
        </authorList>
    </citation>
    <scope>NUCLEOTIDE SEQUENCE</scope>
    <source>
        <strain evidence="2">MGRD01-02</strain>
    </source>
</reference>
<evidence type="ECO:0000313" key="3">
    <source>
        <dbReference type="Proteomes" id="UP000676325"/>
    </source>
</evidence>
<dbReference type="AlphaFoldDB" id="A0A941E8A9"/>
<comment type="caution">
    <text evidence="2">The sequence shown here is derived from an EMBL/GenBank/DDBJ whole genome shotgun (WGS) entry which is preliminary data.</text>
</comment>
<protein>
    <submittedName>
        <fullName evidence="2">Alpha/beta fold hydrolase</fullName>
    </submittedName>
</protein>
<dbReference type="EMBL" id="JAGSOH010000024">
    <property type="protein sequence ID" value="MBR7826911.1"/>
    <property type="molecule type" value="Genomic_DNA"/>
</dbReference>
<dbReference type="SUPFAM" id="SSF53474">
    <property type="entry name" value="alpha/beta-Hydrolases"/>
    <property type="match status" value="1"/>
</dbReference>
<dbReference type="Gene3D" id="3.40.50.1820">
    <property type="entry name" value="alpha/beta hydrolase"/>
    <property type="match status" value="1"/>
</dbReference>
<dbReference type="RefSeq" id="WP_212518053.1">
    <property type="nucleotide sequence ID" value="NZ_JAGSOH010000024.1"/>
</dbReference>
<evidence type="ECO:0000259" key="1">
    <source>
        <dbReference type="Pfam" id="PF00561"/>
    </source>
</evidence>
<keyword evidence="2" id="KW-0378">Hydrolase</keyword>
<accession>A0A941E8A9</accession>
<dbReference type="Proteomes" id="UP000676325">
    <property type="component" value="Unassembled WGS sequence"/>
</dbReference>
<dbReference type="Pfam" id="PF00561">
    <property type="entry name" value="Abhydrolase_1"/>
    <property type="match status" value="1"/>
</dbReference>
<keyword evidence="3" id="KW-1185">Reference proteome</keyword>